<dbReference type="Pfam" id="PF02146">
    <property type="entry name" value="SIR2"/>
    <property type="match status" value="1"/>
</dbReference>
<dbReference type="InterPro" id="IPR003000">
    <property type="entry name" value="Sirtuin"/>
</dbReference>
<feature type="binding site" evidence="4">
    <location>
        <position position="214"/>
    </location>
    <ligand>
        <name>Zn(2+)</name>
        <dbReference type="ChEBI" id="CHEBI:29105"/>
    </ligand>
</feature>
<evidence type="ECO:0000256" key="4">
    <source>
        <dbReference type="PROSITE-ProRule" id="PRU00236"/>
    </source>
</evidence>
<comment type="similarity">
    <text evidence="1">Belongs to the sirtuin family. Class I subfamily.</text>
</comment>
<dbReference type="InterPro" id="IPR050134">
    <property type="entry name" value="NAD-dep_sirtuin_deacylases"/>
</dbReference>
<name>A0A9W8IBU7_9FUNG</name>
<organism evidence="6 7">
    <name type="scientific">Coemansia brasiliensis</name>
    <dbReference type="NCBI Taxonomy" id="2650707"/>
    <lineage>
        <taxon>Eukaryota</taxon>
        <taxon>Fungi</taxon>
        <taxon>Fungi incertae sedis</taxon>
        <taxon>Zoopagomycota</taxon>
        <taxon>Kickxellomycotina</taxon>
        <taxon>Kickxellomycetes</taxon>
        <taxon>Kickxellales</taxon>
        <taxon>Kickxellaceae</taxon>
        <taxon>Coemansia</taxon>
    </lineage>
</organism>
<keyword evidence="7" id="KW-1185">Reference proteome</keyword>
<keyword evidence="2" id="KW-0808">Transferase</keyword>
<reference evidence="6" key="1">
    <citation type="submission" date="2022-07" db="EMBL/GenBank/DDBJ databases">
        <title>Phylogenomic reconstructions and comparative analyses of Kickxellomycotina fungi.</title>
        <authorList>
            <person name="Reynolds N.K."/>
            <person name="Stajich J.E."/>
            <person name="Barry K."/>
            <person name="Grigoriev I.V."/>
            <person name="Crous P."/>
            <person name="Smith M.E."/>
        </authorList>
    </citation>
    <scope>NUCLEOTIDE SEQUENCE</scope>
    <source>
        <strain evidence="6">NRRL 1566</strain>
    </source>
</reference>
<feature type="domain" description="Deacetylase sirtuin-type" evidence="5">
    <location>
        <begin position="23"/>
        <end position="311"/>
    </location>
</feature>
<comment type="caution">
    <text evidence="6">The sequence shown here is derived from an EMBL/GenBank/DDBJ whole genome shotgun (WGS) entry which is preliminary data.</text>
</comment>
<dbReference type="EMBL" id="JANBUW010000017">
    <property type="protein sequence ID" value="KAJ2851128.1"/>
    <property type="molecule type" value="Genomic_DNA"/>
</dbReference>
<keyword evidence="3" id="KW-0520">NAD</keyword>
<dbReference type="GO" id="GO:0070403">
    <property type="term" value="F:NAD+ binding"/>
    <property type="evidence" value="ECO:0007669"/>
    <property type="project" value="InterPro"/>
</dbReference>
<proteinExistence type="inferred from homology"/>
<dbReference type="PANTHER" id="PTHR11085">
    <property type="entry name" value="NAD-DEPENDENT PROTEIN DEACYLASE SIRTUIN-5, MITOCHONDRIAL-RELATED"/>
    <property type="match status" value="1"/>
</dbReference>
<dbReference type="SUPFAM" id="SSF52467">
    <property type="entry name" value="DHS-like NAD/FAD-binding domain"/>
    <property type="match status" value="1"/>
</dbReference>
<dbReference type="PROSITE" id="PS50305">
    <property type="entry name" value="SIRTUIN"/>
    <property type="match status" value="1"/>
</dbReference>
<feature type="binding site" evidence="4">
    <location>
        <position position="153"/>
    </location>
    <ligand>
        <name>Zn(2+)</name>
        <dbReference type="ChEBI" id="CHEBI:29105"/>
    </ligand>
</feature>
<dbReference type="InterPro" id="IPR029035">
    <property type="entry name" value="DHS-like_NAD/FAD-binding_dom"/>
</dbReference>
<evidence type="ECO:0000256" key="2">
    <source>
        <dbReference type="ARBA" id="ARBA00022679"/>
    </source>
</evidence>
<keyword evidence="4" id="KW-0862">Zinc</keyword>
<dbReference type="InterPro" id="IPR026590">
    <property type="entry name" value="Ssirtuin_cat_dom"/>
</dbReference>
<feature type="active site" description="Proton acceptor" evidence="4">
    <location>
        <position position="145"/>
    </location>
</feature>
<sequence>MAPAARVRIKGLYTLPKAQTVVTPAILETVADFFRQYRGRVLGLTGAGVSVLSGIPDYRGSNGTYRVYGSYTPILHHELIQQHTSRQRYWARSFFGIKPAFQAEPNTNHYALATLESRGYLAGLITQNVDGLHLQAGSRNVLELHGTLKYVKCLGCGFRESRSEFQKRLEEMNPEWADFWCQMVRSGKEPARRPDGDVDLPPNLEYESFKYPKCHKCHTGNFMPTVVFFGGNVSEMDRERSYRMVDDADALLVCGTSLTTFSAYRLVKRAREQGKQALIVNYGQTRGDADATLKLETVCENILSPVAAQLA</sequence>
<dbReference type="Gene3D" id="3.30.1600.10">
    <property type="entry name" value="SIR2/SIRT2 'Small Domain"/>
    <property type="match status" value="1"/>
</dbReference>
<gene>
    <name evidence="6" type="ORF">IWW36_001379</name>
</gene>
<dbReference type="Gene3D" id="3.40.50.1220">
    <property type="entry name" value="TPP-binding domain"/>
    <property type="match status" value="1"/>
</dbReference>
<evidence type="ECO:0000256" key="3">
    <source>
        <dbReference type="ARBA" id="ARBA00023027"/>
    </source>
</evidence>
<keyword evidence="4" id="KW-0479">Metal-binding</keyword>
<dbReference type="AlphaFoldDB" id="A0A9W8IBU7"/>
<evidence type="ECO:0000313" key="7">
    <source>
        <dbReference type="Proteomes" id="UP001139887"/>
    </source>
</evidence>
<accession>A0A9W8IBU7</accession>
<dbReference type="InterPro" id="IPR026591">
    <property type="entry name" value="Sirtuin_cat_small_dom_sf"/>
</dbReference>
<feature type="binding site" evidence="4">
    <location>
        <position position="156"/>
    </location>
    <ligand>
        <name>Zn(2+)</name>
        <dbReference type="ChEBI" id="CHEBI:29105"/>
    </ligand>
</feature>
<dbReference type="OrthoDB" id="424302at2759"/>
<feature type="binding site" evidence="4">
    <location>
        <position position="217"/>
    </location>
    <ligand>
        <name>Zn(2+)</name>
        <dbReference type="ChEBI" id="CHEBI:29105"/>
    </ligand>
</feature>
<dbReference type="PANTHER" id="PTHR11085:SF10">
    <property type="entry name" value="NAD-DEPENDENT PROTEIN DEACYLASE SIRTUIN-5, MITOCHONDRIAL-RELATED"/>
    <property type="match status" value="1"/>
</dbReference>
<evidence type="ECO:0000256" key="1">
    <source>
        <dbReference type="ARBA" id="ARBA00006924"/>
    </source>
</evidence>
<dbReference type="Proteomes" id="UP001139887">
    <property type="component" value="Unassembled WGS sequence"/>
</dbReference>
<protein>
    <recommendedName>
        <fullName evidence="5">Deacetylase sirtuin-type domain-containing protein</fullName>
    </recommendedName>
</protein>
<evidence type="ECO:0000313" key="6">
    <source>
        <dbReference type="EMBL" id="KAJ2851128.1"/>
    </source>
</evidence>
<evidence type="ECO:0000259" key="5">
    <source>
        <dbReference type="PROSITE" id="PS50305"/>
    </source>
</evidence>
<dbReference type="GO" id="GO:0017136">
    <property type="term" value="F:histone deacetylase activity, NAD-dependent"/>
    <property type="evidence" value="ECO:0007669"/>
    <property type="project" value="TreeGrafter"/>
</dbReference>
<dbReference type="GO" id="GO:0046872">
    <property type="term" value="F:metal ion binding"/>
    <property type="evidence" value="ECO:0007669"/>
    <property type="project" value="UniProtKB-KW"/>
</dbReference>